<protein>
    <submittedName>
        <fullName evidence="2">Uncharacterized protein LOC115228284</fullName>
    </submittedName>
</protein>
<dbReference type="RefSeq" id="XP_029654764.1">
    <property type="nucleotide sequence ID" value="XM_029798904.1"/>
</dbReference>
<evidence type="ECO:0000313" key="2">
    <source>
        <dbReference type="RefSeq" id="XP_029654764.1"/>
    </source>
</evidence>
<dbReference type="PANTHER" id="PTHR46060">
    <property type="entry name" value="MARINER MOS1 TRANSPOSASE-LIKE PROTEIN"/>
    <property type="match status" value="1"/>
</dbReference>
<name>A0A6P7TR96_9MOLL</name>
<dbReference type="PANTHER" id="PTHR46060:SF1">
    <property type="entry name" value="MARINER MOS1 TRANSPOSASE-LIKE PROTEIN"/>
    <property type="match status" value="1"/>
</dbReference>
<reference evidence="2" key="1">
    <citation type="submission" date="2025-08" db="UniProtKB">
        <authorList>
            <consortium name="RefSeq"/>
        </authorList>
    </citation>
    <scope>IDENTIFICATION</scope>
</reference>
<gene>
    <name evidence="2" type="primary">LOC115228284</name>
</gene>
<dbReference type="AlphaFoldDB" id="A0A6P7TR96"/>
<dbReference type="InterPro" id="IPR052709">
    <property type="entry name" value="Transposase-MT_Hybrid"/>
</dbReference>
<dbReference type="KEGG" id="osn:115228284"/>
<proteinExistence type="predicted"/>
<dbReference type="Proteomes" id="UP000515154">
    <property type="component" value="Unplaced"/>
</dbReference>
<sequence length="103" mass="11627">MGRDSLKIEPRSGGPATFTIEEKVDRVHHMVMDVRRLSINQISNAICISREEVENILLSGLGKTKVSAQWVSHLTPYQKLTRPITSRENLTAGFLERLLTPNE</sequence>
<keyword evidence="1" id="KW-1185">Reference proteome</keyword>
<evidence type="ECO:0000313" key="1">
    <source>
        <dbReference type="Proteomes" id="UP000515154"/>
    </source>
</evidence>
<organism evidence="1 2">
    <name type="scientific">Octopus sinensis</name>
    <name type="common">East Asian common octopus</name>
    <dbReference type="NCBI Taxonomy" id="2607531"/>
    <lineage>
        <taxon>Eukaryota</taxon>
        <taxon>Metazoa</taxon>
        <taxon>Spiralia</taxon>
        <taxon>Lophotrochozoa</taxon>
        <taxon>Mollusca</taxon>
        <taxon>Cephalopoda</taxon>
        <taxon>Coleoidea</taxon>
        <taxon>Octopodiformes</taxon>
        <taxon>Octopoda</taxon>
        <taxon>Incirrata</taxon>
        <taxon>Octopodidae</taxon>
        <taxon>Octopus</taxon>
    </lineage>
</organism>
<accession>A0A6P7TR96</accession>